<dbReference type="OrthoDB" id="21204at2759"/>
<dbReference type="InterPro" id="IPR013083">
    <property type="entry name" value="Znf_RING/FYVE/PHD"/>
</dbReference>
<dbReference type="GO" id="GO:0008270">
    <property type="term" value="F:zinc ion binding"/>
    <property type="evidence" value="ECO:0007669"/>
    <property type="project" value="UniProtKB-KW"/>
</dbReference>
<evidence type="ECO:0000256" key="5">
    <source>
        <dbReference type="ARBA" id="ARBA00022723"/>
    </source>
</evidence>
<dbReference type="PANTHER" id="PTHR15710:SF116">
    <property type="entry name" value="RING_U-BOX SUPERFAMILY PROTEIN"/>
    <property type="match status" value="1"/>
</dbReference>
<sequence>MTSEYRPRIIVNGTRRTRTFHYFYCRHCSRTIRLRNYGLYGPLCPFCSREINLHDELDIMRLNRPYWDTDTDWITLHLINSTRSNRFNHELFNTDDEFADVLPSERVGPPPASPSAIEAVNTVTISEENLAREKVCAICKEEFEVGEEGKELKCLHLYHPSCIVSWLNIHNTCPICRSEVNLGVSHSHIDEGGSHNLDNGRSNRARTRVCSLWPFRMMFDWVHNLLGCGCYGNNTSTVHSSPVHSSEIDHMDLVFIKTIRRTSLVSEMVTDYHNSEGHQDAKALDHDTIIVPDSRDHKSHDEGVPVVRTTNDVDNEVVTDQMNVADNHPRTDQDVDDMGVHTEDVHIPVEHKIDEDEMITHEQNATDQDVDDMEVYTEDVHISGEHKLDDDEMTTHEQNATDKVTFTQMTRKETICIYELTYFFQREQP</sequence>
<evidence type="ECO:0000256" key="4">
    <source>
        <dbReference type="ARBA" id="ARBA00022679"/>
    </source>
</evidence>
<dbReference type="SMART" id="SM00184">
    <property type="entry name" value="RING"/>
    <property type="match status" value="1"/>
</dbReference>
<keyword evidence="12" id="KW-1185">Reference proteome</keyword>
<feature type="domain" description="RING-type" evidence="10">
    <location>
        <begin position="136"/>
        <end position="177"/>
    </location>
</feature>
<keyword evidence="5" id="KW-0479">Metal-binding</keyword>
<evidence type="ECO:0000256" key="1">
    <source>
        <dbReference type="ARBA" id="ARBA00000900"/>
    </source>
</evidence>
<name>A0A8X7VK78_BRACI</name>
<accession>A0A8X7VK78</accession>
<evidence type="ECO:0000256" key="8">
    <source>
        <dbReference type="ARBA" id="ARBA00022833"/>
    </source>
</evidence>
<dbReference type="GO" id="GO:0061630">
    <property type="term" value="F:ubiquitin protein ligase activity"/>
    <property type="evidence" value="ECO:0007669"/>
    <property type="project" value="UniProtKB-EC"/>
</dbReference>
<evidence type="ECO:0000259" key="10">
    <source>
        <dbReference type="PROSITE" id="PS50089"/>
    </source>
</evidence>
<reference evidence="11 12" key="1">
    <citation type="submission" date="2020-02" db="EMBL/GenBank/DDBJ databases">
        <authorList>
            <person name="Ma Q."/>
            <person name="Huang Y."/>
            <person name="Song X."/>
            <person name="Pei D."/>
        </authorList>
    </citation>
    <scope>NUCLEOTIDE SEQUENCE [LARGE SCALE GENOMIC DNA]</scope>
    <source>
        <strain evidence="11">Sxm20200214</strain>
        <tissue evidence="11">Leaf</tissue>
    </source>
</reference>
<dbReference type="Gene3D" id="3.30.40.10">
    <property type="entry name" value="Zinc/RING finger domain, C3HC4 (zinc finger)"/>
    <property type="match status" value="1"/>
</dbReference>
<evidence type="ECO:0000256" key="2">
    <source>
        <dbReference type="ARBA" id="ARBA00004906"/>
    </source>
</evidence>
<dbReference type="PANTHER" id="PTHR15710">
    <property type="entry name" value="E3 UBIQUITIN-PROTEIN LIGASE PRAJA"/>
    <property type="match status" value="1"/>
</dbReference>
<dbReference type="AlphaFoldDB" id="A0A8X7VK78"/>
<dbReference type="Pfam" id="PF13639">
    <property type="entry name" value="zf-RING_2"/>
    <property type="match status" value="1"/>
</dbReference>
<comment type="pathway">
    <text evidence="2">Protein modification; protein ubiquitination.</text>
</comment>
<dbReference type="InterPro" id="IPR001841">
    <property type="entry name" value="Znf_RING"/>
</dbReference>
<organism evidence="11 12">
    <name type="scientific">Brassica carinata</name>
    <name type="common">Ethiopian mustard</name>
    <name type="synonym">Abyssinian cabbage</name>
    <dbReference type="NCBI Taxonomy" id="52824"/>
    <lineage>
        <taxon>Eukaryota</taxon>
        <taxon>Viridiplantae</taxon>
        <taxon>Streptophyta</taxon>
        <taxon>Embryophyta</taxon>
        <taxon>Tracheophyta</taxon>
        <taxon>Spermatophyta</taxon>
        <taxon>Magnoliopsida</taxon>
        <taxon>eudicotyledons</taxon>
        <taxon>Gunneridae</taxon>
        <taxon>Pentapetalae</taxon>
        <taxon>rosids</taxon>
        <taxon>malvids</taxon>
        <taxon>Brassicales</taxon>
        <taxon>Brassicaceae</taxon>
        <taxon>Brassiceae</taxon>
        <taxon>Brassica</taxon>
    </lineage>
</organism>
<dbReference type="GO" id="GO:0005737">
    <property type="term" value="C:cytoplasm"/>
    <property type="evidence" value="ECO:0007669"/>
    <property type="project" value="TreeGrafter"/>
</dbReference>
<dbReference type="GO" id="GO:0000209">
    <property type="term" value="P:protein polyubiquitination"/>
    <property type="evidence" value="ECO:0007669"/>
    <property type="project" value="UniProtKB-ARBA"/>
</dbReference>
<comment type="catalytic activity">
    <reaction evidence="1">
        <text>S-ubiquitinyl-[E2 ubiquitin-conjugating enzyme]-L-cysteine + [acceptor protein]-L-lysine = [E2 ubiquitin-conjugating enzyme]-L-cysteine + N(6)-ubiquitinyl-[acceptor protein]-L-lysine.</text>
        <dbReference type="EC" id="2.3.2.27"/>
    </reaction>
</comment>
<dbReference type="InterPro" id="IPR011016">
    <property type="entry name" value="Znf_RING-CH"/>
</dbReference>
<keyword evidence="6 9" id="KW-0863">Zinc-finger</keyword>
<dbReference type="Proteomes" id="UP000886595">
    <property type="component" value="Unassembled WGS sequence"/>
</dbReference>
<dbReference type="EMBL" id="JAAMPC010000005">
    <property type="protein sequence ID" value="KAG2312797.1"/>
    <property type="molecule type" value="Genomic_DNA"/>
</dbReference>
<dbReference type="PROSITE" id="PS50089">
    <property type="entry name" value="ZF_RING_2"/>
    <property type="match status" value="1"/>
</dbReference>
<keyword evidence="8" id="KW-0862">Zinc</keyword>
<evidence type="ECO:0000313" key="11">
    <source>
        <dbReference type="EMBL" id="KAG2312797.1"/>
    </source>
</evidence>
<comment type="caution">
    <text evidence="11">The sequence shown here is derived from an EMBL/GenBank/DDBJ whole genome shotgun (WGS) entry which is preliminary data.</text>
</comment>
<dbReference type="FunFam" id="3.30.40.10:FF:000069">
    <property type="entry name" value="E3 ubiquitin-protein ligase RNF115"/>
    <property type="match status" value="1"/>
</dbReference>
<keyword evidence="7" id="KW-0833">Ubl conjugation pathway</keyword>
<dbReference type="SMART" id="SM00744">
    <property type="entry name" value="RINGv"/>
    <property type="match status" value="1"/>
</dbReference>
<evidence type="ECO:0000256" key="3">
    <source>
        <dbReference type="ARBA" id="ARBA00012483"/>
    </source>
</evidence>
<evidence type="ECO:0000256" key="9">
    <source>
        <dbReference type="PROSITE-ProRule" id="PRU00175"/>
    </source>
</evidence>
<dbReference type="SUPFAM" id="SSF57850">
    <property type="entry name" value="RING/U-box"/>
    <property type="match status" value="1"/>
</dbReference>
<dbReference type="EC" id="2.3.2.27" evidence="3"/>
<evidence type="ECO:0000313" key="12">
    <source>
        <dbReference type="Proteomes" id="UP000886595"/>
    </source>
</evidence>
<gene>
    <name evidence="11" type="ORF">Bca52824_024354</name>
</gene>
<evidence type="ECO:0000256" key="7">
    <source>
        <dbReference type="ARBA" id="ARBA00022786"/>
    </source>
</evidence>
<keyword evidence="4" id="KW-0808">Transferase</keyword>
<evidence type="ECO:0000256" key="6">
    <source>
        <dbReference type="ARBA" id="ARBA00022771"/>
    </source>
</evidence>
<proteinExistence type="predicted"/>
<protein>
    <recommendedName>
        <fullName evidence="3">RING-type E3 ubiquitin transferase</fullName>
        <ecNumber evidence="3">2.3.2.27</ecNumber>
    </recommendedName>
</protein>